<keyword evidence="4" id="KW-1185">Reference proteome</keyword>
<dbReference type="Pfam" id="PF01607">
    <property type="entry name" value="CBM_14"/>
    <property type="match status" value="4"/>
</dbReference>
<feature type="domain" description="Chitin-binding type-2" evidence="2">
    <location>
        <begin position="240"/>
        <end position="292"/>
    </location>
</feature>
<evidence type="ECO:0000259" key="2">
    <source>
        <dbReference type="SMART" id="SM00494"/>
    </source>
</evidence>
<dbReference type="AlphaFoldDB" id="A0A0L0BXY6"/>
<dbReference type="InterPro" id="IPR002557">
    <property type="entry name" value="Chitin-bd_dom"/>
</dbReference>
<comment type="caution">
    <text evidence="3">The sequence shown here is derived from an EMBL/GenBank/DDBJ whole genome shotgun (WGS) entry which is preliminary data.</text>
</comment>
<gene>
    <name evidence="3" type="ORF">FF38_11151</name>
</gene>
<feature type="chain" id="PRO_5005535318" description="Chitin-binding type-2 domain-containing protein" evidence="1">
    <location>
        <begin position="22"/>
        <end position="395"/>
    </location>
</feature>
<sequence>MFRTGSVILLLVSLSLALASGSKLASPEITGPSGVACAQSGRCAGQSDGVMFASTKTNGFVVCQCECEIERPCPVGTKFDEKQQTCVHVNESGTGGTTGPSGVTCAQRGKCAGRPDGTMFASSKGNGYTVCQCECEIDMPCPVGTKFDEKLQTCDHEGDNGSGGQVSCPSGVTCTKPGKCAGQADGTIFADPKSNGYIVCECECETKKTCPAGSKFDDKLLMCVPETVSCPSGVTCTKPGKCAGQADGTIFADTKSNGYIVCECECEVKKTCPAGSKFDNQLLICVPVNEGGEGSGNGNGNSTNVICKNDVKICNEQPEGTLFPVDEYCDYPQNYNCPWPYQPPSGPTAGPSGIACPNGGRCVRQAEGTMFPSLNSCSKDELFKRFILGSTIFDL</sequence>
<keyword evidence="1" id="KW-0732">Signal</keyword>
<organism evidence="3 4">
    <name type="scientific">Lucilia cuprina</name>
    <name type="common">Green bottle fly</name>
    <name type="synonym">Australian sheep blowfly</name>
    <dbReference type="NCBI Taxonomy" id="7375"/>
    <lineage>
        <taxon>Eukaryota</taxon>
        <taxon>Metazoa</taxon>
        <taxon>Ecdysozoa</taxon>
        <taxon>Arthropoda</taxon>
        <taxon>Hexapoda</taxon>
        <taxon>Insecta</taxon>
        <taxon>Pterygota</taxon>
        <taxon>Neoptera</taxon>
        <taxon>Endopterygota</taxon>
        <taxon>Diptera</taxon>
        <taxon>Brachycera</taxon>
        <taxon>Muscomorpha</taxon>
        <taxon>Oestroidea</taxon>
        <taxon>Calliphoridae</taxon>
        <taxon>Luciliinae</taxon>
        <taxon>Lucilia</taxon>
    </lineage>
</organism>
<dbReference type="SUPFAM" id="SSF57625">
    <property type="entry name" value="Invertebrate chitin-binding proteins"/>
    <property type="match status" value="4"/>
</dbReference>
<feature type="domain" description="Chitin-binding type-2" evidence="2">
    <location>
        <begin position="41"/>
        <end position="93"/>
    </location>
</feature>
<name>A0A0L0BXY6_LUCCU</name>
<dbReference type="OrthoDB" id="6059830at2759"/>
<dbReference type="Proteomes" id="UP000037069">
    <property type="component" value="Unassembled WGS sequence"/>
</dbReference>
<evidence type="ECO:0000313" key="4">
    <source>
        <dbReference type="Proteomes" id="UP000037069"/>
    </source>
</evidence>
<feature type="domain" description="Chitin-binding type-2" evidence="2">
    <location>
        <begin position="178"/>
        <end position="232"/>
    </location>
</feature>
<dbReference type="EMBL" id="JRES01001255">
    <property type="protein sequence ID" value="KNC24149.1"/>
    <property type="molecule type" value="Genomic_DNA"/>
</dbReference>
<protein>
    <recommendedName>
        <fullName evidence="2">Chitin-binding type-2 domain-containing protein</fullName>
    </recommendedName>
</protein>
<reference evidence="3 4" key="1">
    <citation type="journal article" date="2015" name="Nat. Commun.">
        <title>Lucilia cuprina genome unlocks parasitic fly biology to underpin future interventions.</title>
        <authorList>
            <person name="Anstead C.A."/>
            <person name="Korhonen P.K."/>
            <person name="Young N.D."/>
            <person name="Hall R.S."/>
            <person name="Jex A.R."/>
            <person name="Murali S.C."/>
            <person name="Hughes D.S."/>
            <person name="Lee S.F."/>
            <person name="Perry T."/>
            <person name="Stroehlein A.J."/>
            <person name="Ansell B.R."/>
            <person name="Breugelmans B."/>
            <person name="Hofmann A."/>
            <person name="Qu J."/>
            <person name="Dugan S."/>
            <person name="Lee S.L."/>
            <person name="Chao H."/>
            <person name="Dinh H."/>
            <person name="Han Y."/>
            <person name="Doddapaneni H.V."/>
            <person name="Worley K.C."/>
            <person name="Muzny D.M."/>
            <person name="Ioannidis P."/>
            <person name="Waterhouse R.M."/>
            <person name="Zdobnov E.M."/>
            <person name="James P.J."/>
            <person name="Bagnall N.H."/>
            <person name="Kotze A.C."/>
            <person name="Gibbs R.A."/>
            <person name="Richards S."/>
            <person name="Batterham P."/>
            <person name="Gasser R.B."/>
        </authorList>
    </citation>
    <scope>NUCLEOTIDE SEQUENCE [LARGE SCALE GENOMIC DNA]</scope>
    <source>
        <strain evidence="3 4">LS</strain>
        <tissue evidence="3">Full body</tissue>
    </source>
</reference>
<evidence type="ECO:0000256" key="1">
    <source>
        <dbReference type="SAM" id="SignalP"/>
    </source>
</evidence>
<proteinExistence type="predicted"/>
<dbReference type="SMART" id="SM00494">
    <property type="entry name" value="ChtBD2"/>
    <property type="match status" value="4"/>
</dbReference>
<feature type="domain" description="Chitin-binding type-2" evidence="2">
    <location>
        <begin position="109"/>
        <end position="170"/>
    </location>
</feature>
<dbReference type="GO" id="GO:0008061">
    <property type="term" value="F:chitin binding"/>
    <property type="evidence" value="ECO:0007669"/>
    <property type="project" value="InterPro"/>
</dbReference>
<feature type="signal peptide" evidence="1">
    <location>
        <begin position="1"/>
        <end position="21"/>
    </location>
</feature>
<accession>A0A0L0BXY6</accession>
<evidence type="ECO:0000313" key="3">
    <source>
        <dbReference type="EMBL" id="KNC24149.1"/>
    </source>
</evidence>
<dbReference type="GO" id="GO:0005576">
    <property type="term" value="C:extracellular region"/>
    <property type="evidence" value="ECO:0007669"/>
    <property type="project" value="InterPro"/>
</dbReference>
<dbReference type="InterPro" id="IPR036508">
    <property type="entry name" value="Chitin-bd_dom_sf"/>
</dbReference>